<dbReference type="OrthoDB" id="2444042at2759"/>
<name>A0A9N9A211_9GLOM</name>
<feature type="region of interest" description="Disordered" evidence="1">
    <location>
        <begin position="65"/>
        <end position="85"/>
    </location>
</feature>
<accession>A0A9N9A211</accession>
<keyword evidence="2" id="KW-0472">Membrane</keyword>
<proteinExistence type="predicted"/>
<dbReference type="EMBL" id="CAJVPZ010002503">
    <property type="protein sequence ID" value="CAG8514204.1"/>
    <property type="molecule type" value="Genomic_DNA"/>
</dbReference>
<feature type="transmembrane region" description="Helical" evidence="2">
    <location>
        <begin position="38"/>
        <end position="58"/>
    </location>
</feature>
<feature type="non-terminal residue" evidence="3">
    <location>
        <position position="138"/>
    </location>
</feature>
<evidence type="ECO:0000313" key="4">
    <source>
        <dbReference type="Proteomes" id="UP000789396"/>
    </source>
</evidence>
<keyword evidence="2" id="KW-0812">Transmembrane</keyword>
<sequence length="138" mass="14915">QSQPPSQVVITITSHASSPTSDSKSEEPSISLDGLKSLIITASCVAGIVVITVVICIIRKIVNKRRRRKGDSNYNDDSHNGDGKGIIQQTLHVTSPGLPFLPFIVDSKDEEEKEVSKVASETEVILKVQSDNDSSDNK</sequence>
<dbReference type="AlphaFoldDB" id="A0A9N9A211"/>
<feature type="region of interest" description="Disordered" evidence="1">
    <location>
        <begin position="1"/>
        <end position="28"/>
    </location>
</feature>
<keyword evidence="4" id="KW-1185">Reference proteome</keyword>
<organism evidence="3 4">
    <name type="scientific">Racocetra fulgida</name>
    <dbReference type="NCBI Taxonomy" id="60492"/>
    <lineage>
        <taxon>Eukaryota</taxon>
        <taxon>Fungi</taxon>
        <taxon>Fungi incertae sedis</taxon>
        <taxon>Mucoromycota</taxon>
        <taxon>Glomeromycotina</taxon>
        <taxon>Glomeromycetes</taxon>
        <taxon>Diversisporales</taxon>
        <taxon>Gigasporaceae</taxon>
        <taxon>Racocetra</taxon>
    </lineage>
</organism>
<gene>
    <name evidence="3" type="ORF">RFULGI_LOCUS3040</name>
</gene>
<comment type="caution">
    <text evidence="3">The sequence shown here is derived from an EMBL/GenBank/DDBJ whole genome shotgun (WGS) entry which is preliminary data.</text>
</comment>
<reference evidence="3" key="1">
    <citation type="submission" date="2021-06" db="EMBL/GenBank/DDBJ databases">
        <authorList>
            <person name="Kallberg Y."/>
            <person name="Tangrot J."/>
            <person name="Rosling A."/>
        </authorList>
    </citation>
    <scope>NUCLEOTIDE SEQUENCE</scope>
    <source>
        <strain evidence="3">IN212</strain>
    </source>
</reference>
<protein>
    <submittedName>
        <fullName evidence="3">11771_t:CDS:1</fullName>
    </submittedName>
</protein>
<dbReference type="Proteomes" id="UP000789396">
    <property type="component" value="Unassembled WGS sequence"/>
</dbReference>
<feature type="compositionally biased region" description="Polar residues" evidence="1">
    <location>
        <begin position="1"/>
        <end position="22"/>
    </location>
</feature>
<evidence type="ECO:0000256" key="1">
    <source>
        <dbReference type="SAM" id="MobiDB-lite"/>
    </source>
</evidence>
<keyword evidence="2" id="KW-1133">Transmembrane helix</keyword>
<evidence type="ECO:0000313" key="3">
    <source>
        <dbReference type="EMBL" id="CAG8514204.1"/>
    </source>
</evidence>
<evidence type="ECO:0000256" key="2">
    <source>
        <dbReference type="SAM" id="Phobius"/>
    </source>
</evidence>